<dbReference type="InterPro" id="IPR036179">
    <property type="entry name" value="Ig-like_dom_sf"/>
</dbReference>
<protein>
    <submittedName>
        <fullName evidence="9">Leucine-rich repeat neuronal protein 1</fullName>
    </submittedName>
</protein>
<keyword evidence="5" id="KW-0325">Glycoprotein</keyword>
<keyword evidence="2" id="KW-0732">Signal</keyword>
<dbReference type="SMART" id="SM00369">
    <property type="entry name" value="LRR_TYP"/>
    <property type="match status" value="9"/>
</dbReference>
<dbReference type="InterPro" id="IPR001611">
    <property type="entry name" value="Leu-rich_rpt"/>
</dbReference>
<dbReference type="Pfam" id="PF00560">
    <property type="entry name" value="LRR_1"/>
    <property type="match status" value="1"/>
</dbReference>
<feature type="domain" description="Fibronectin type-III" evidence="8">
    <location>
        <begin position="527"/>
        <end position="621"/>
    </location>
</feature>
<dbReference type="PROSITE" id="PS50853">
    <property type="entry name" value="FN3"/>
    <property type="match status" value="1"/>
</dbReference>
<reference evidence="9 10" key="1">
    <citation type="submission" date="2015-01" db="EMBL/GenBank/DDBJ databases">
        <title>Evolution of Trichinella species and genotypes.</title>
        <authorList>
            <person name="Korhonen P.K."/>
            <person name="Edoardo P."/>
            <person name="Giuseppe L.R."/>
            <person name="Gasser R.B."/>
        </authorList>
    </citation>
    <scope>NUCLEOTIDE SEQUENCE [LARGE SCALE GENOMIC DNA]</scope>
    <source>
        <strain evidence="9">ISS1980</strain>
    </source>
</reference>
<dbReference type="Pfam" id="PF13855">
    <property type="entry name" value="LRR_8"/>
    <property type="match status" value="3"/>
</dbReference>
<keyword evidence="3" id="KW-0677">Repeat</keyword>
<evidence type="ECO:0000313" key="9">
    <source>
        <dbReference type="EMBL" id="KRZ78922.1"/>
    </source>
</evidence>
<keyword evidence="1" id="KW-0433">Leucine-rich repeat</keyword>
<dbReference type="AlphaFoldDB" id="A0A0V1N4M6"/>
<dbReference type="SMART" id="SM00409">
    <property type="entry name" value="IG"/>
    <property type="match status" value="1"/>
</dbReference>
<evidence type="ECO:0000256" key="2">
    <source>
        <dbReference type="ARBA" id="ARBA00022729"/>
    </source>
</evidence>
<dbReference type="Pfam" id="PF07679">
    <property type="entry name" value="I-set"/>
    <property type="match status" value="1"/>
</dbReference>
<dbReference type="SUPFAM" id="SSF52058">
    <property type="entry name" value="L domain-like"/>
    <property type="match status" value="1"/>
</dbReference>
<dbReference type="InterPro" id="IPR007110">
    <property type="entry name" value="Ig-like_dom"/>
</dbReference>
<name>A0A0V1N4M6_9BILA</name>
<dbReference type="SMART" id="SM00408">
    <property type="entry name" value="IGc2"/>
    <property type="match status" value="1"/>
</dbReference>
<dbReference type="SMART" id="SM00060">
    <property type="entry name" value="FN3"/>
    <property type="match status" value="1"/>
</dbReference>
<dbReference type="Pfam" id="PF00041">
    <property type="entry name" value="fn3"/>
    <property type="match status" value="1"/>
</dbReference>
<accession>A0A0V1N4M6</accession>
<dbReference type="InterPro" id="IPR036116">
    <property type="entry name" value="FN3_sf"/>
</dbReference>
<feature type="domain" description="Ig-like" evidence="7">
    <location>
        <begin position="431"/>
        <end position="525"/>
    </location>
</feature>
<dbReference type="Gene3D" id="2.60.40.10">
    <property type="entry name" value="Immunoglobulins"/>
    <property type="match status" value="2"/>
</dbReference>
<dbReference type="SMART" id="SM00082">
    <property type="entry name" value="LRRCT"/>
    <property type="match status" value="1"/>
</dbReference>
<dbReference type="PANTHER" id="PTHR24373:SF275">
    <property type="entry name" value="TIR DOMAIN-CONTAINING PROTEIN"/>
    <property type="match status" value="1"/>
</dbReference>
<organism evidence="9 10">
    <name type="scientific">Trichinella papuae</name>
    <dbReference type="NCBI Taxonomy" id="268474"/>
    <lineage>
        <taxon>Eukaryota</taxon>
        <taxon>Metazoa</taxon>
        <taxon>Ecdysozoa</taxon>
        <taxon>Nematoda</taxon>
        <taxon>Enoplea</taxon>
        <taxon>Dorylaimia</taxon>
        <taxon>Trichinellida</taxon>
        <taxon>Trichinellidae</taxon>
        <taxon>Trichinella</taxon>
    </lineage>
</organism>
<dbReference type="SUPFAM" id="SSF49265">
    <property type="entry name" value="Fibronectin type III"/>
    <property type="match status" value="1"/>
</dbReference>
<dbReference type="InterPro" id="IPR003591">
    <property type="entry name" value="Leu-rich_rpt_typical-subtyp"/>
</dbReference>
<dbReference type="EMBL" id="JYDO01000009">
    <property type="protein sequence ID" value="KRZ78922.1"/>
    <property type="molecule type" value="Genomic_DNA"/>
</dbReference>
<keyword evidence="6" id="KW-0812">Transmembrane</keyword>
<dbReference type="FunFam" id="3.80.10.10:FF:001164">
    <property type="entry name" value="GH01279p"/>
    <property type="match status" value="1"/>
</dbReference>
<dbReference type="PROSITE" id="PS51450">
    <property type="entry name" value="LRR"/>
    <property type="match status" value="3"/>
</dbReference>
<dbReference type="PANTHER" id="PTHR24373">
    <property type="entry name" value="SLIT RELATED LEUCINE-RICH REPEAT NEURONAL PROTEIN"/>
    <property type="match status" value="1"/>
</dbReference>
<dbReference type="InterPro" id="IPR003599">
    <property type="entry name" value="Ig_sub"/>
</dbReference>
<evidence type="ECO:0000256" key="5">
    <source>
        <dbReference type="ARBA" id="ARBA00023180"/>
    </source>
</evidence>
<dbReference type="InterPro" id="IPR050328">
    <property type="entry name" value="Dev_Immune_Receptor"/>
</dbReference>
<dbReference type="STRING" id="268474.A0A0V1N4M6"/>
<evidence type="ECO:0000256" key="3">
    <source>
        <dbReference type="ARBA" id="ARBA00022737"/>
    </source>
</evidence>
<keyword evidence="6" id="KW-0472">Membrane</keyword>
<sequence length="717" mass="80549">MPLWSSSSSDLHASTIVNDGVVDESQWPVGKCCPRGCQCAVRYSERFRELLKTVDCFNAGLQAFPENLPSDTQALLLRHNGIRLLPGAELWLPDLVQLDLSHNRLNALVSQDFREHVFDGMYNLRSLDLSSNELRRLRLNDFRGLFNLEELNLADNRISTAADGAFHGLLKLETLRLSGNRFTFVQAGWFDNLPALRSLALNRNYLTLLTADNFRPLIQLVSLDLSRNRIFRIHDTAFNSLNRLDVLRLSANALVSVPRRALHALKQLRSINLSQNPIFRIQTDDLADLPQLRDVNFSAMQRLRLVDRGAFKNLPNLLVVDLHDNPYLGYVDRLAFVNTPAISHLFLHNNNLTVLESDVLDALPALQEMSLYGNPIRCDCNVRWLRQRLAKPGTVVYHEADRIVCDSPMEHKYKQFTSLNPDTDLPSSCAPRILYMFDPKNKRAVGESITYDCRAVGEPRPKIQWFIGVDNGRPIEPSVYHPRRRLVNGQTLSLDKLQADDTNTYTCVAENPISTAKSSTALQITTLQVRLHISTVTSTSVTITWNGSSSDSTVFQIFYRPISSQQQKQQHQYAGTVTPAMRTYTVHNLRPNTIYDLCMAVEDNDDVMVNLSCKRVGTEPLQSQQSVVEHSDRLVIESSSLKNRNERATLAAVLGAFACSIILLCLVAVAISGYRAIQRRQAGQTFSRLSDLFSANNAVASLEQLATLKANGYTIGS</sequence>
<evidence type="ECO:0000256" key="4">
    <source>
        <dbReference type="ARBA" id="ARBA00023157"/>
    </source>
</evidence>
<dbReference type="InterPro" id="IPR013783">
    <property type="entry name" value="Ig-like_fold"/>
</dbReference>
<gene>
    <name evidence="9" type="primary">LRRN1</name>
    <name evidence="9" type="ORF">T10_12442</name>
</gene>
<proteinExistence type="predicted"/>
<keyword evidence="4" id="KW-1015">Disulfide bond</keyword>
<dbReference type="Gene3D" id="3.80.10.10">
    <property type="entry name" value="Ribonuclease Inhibitor"/>
    <property type="match status" value="3"/>
</dbReference>
<dbReference type="InterPro" id="IPR003598">
    <property type="entry name" value="Ig_sub2"/>
</dbReference>
<dbReference type="InterPro" id="IPR000483">
    <property type="entry name" value="Cys-rich_flank_reg_C"/>
</dbReference>
<evidence type="ECO:0000313" key="10">
    <source>
        <dbReference type="Proteomes" id="UP000054843"/>
    </source>
</evidence>
<feature type="transmembrane region" description="Helical" evidence="6">
    <location>
        <begin position="648"/>
        <end position="671"/>
    </location>
</feature>
<dbReference type="OrthoDB" id="676979at2759"/>
<evidence type="ECO:0000256" key="1">
    <source>
        <dbReference type="ARBA" id="ARBA00022614"/>
    </source>
</evidence>
<dbReference type="PROSITE" id="PS50835">
    <property type="entry name" value="IG_LIKE"/>
    <property type="match status" value="1"/>
</dbReference>
<dbReference type="InterPro" id="IPR013098">
    <property type="entry name" value="Ig_I-set"/>
</dbReference>
<dbReference type="SUPFAM" id="SSF48726">
    <property type="entry name" value="Immunoglobulin"/>
    <property type="match status" value="1"/>
</dbReference>
<dbReference type="Proteomes" id="UP000054843">
    <property type="component" value="Unassembled WGS sequence"/>
</dbReference>
<evidence type="ECO:0000259" key="8">
    <source>
        <dbReference type="PROSITE" id="PS50853"/>
    </source>
</evidence>
<dbReference type="PRINTS" id="PR00019">
    <property type="entry name" value="LEURICHRPT"/>
</dbReference>
<keyword evidence="10" id="KW-1185">Reference proteome</keyword>
<keyword evidence="6" id="KW-1133">Transmembrane helix</keyword>
<evidence type="ECO:0000259" key="7">
    <source>
        <dbReference type="PROSITE" id="PS50835"/>
    </source>
</evidence>
<dbReference type="InterPro" id="IPR003961">
    <property type="entry name" value="FN3_dom"/>
</dbReference>
<evidence type="ECO:0000256" key="6">
    <source>
        <dbReference type="SAM" id="Phobius"/>
    </source>
</evidence>
<comment type="caution">
    <text evidence="9">The sequence shown here is derived from an EMBL/GenBank/DDBJ whole genome shotgun (WGS) entry which is preliminary data.</text>
</comment>
<dbReference type="InterPro" id="IPR032675">
    <property type="entry name" value="LRR_dom_sf"/>
</dbReference>